<gene>
    <name evidence="1" type="ordered locus">Theam_1202</name>
</gene>
<proteinExistence type="predicted"/>
<sequence length="357" mass="41887">MEKIKLVVEVIKVLLKRNRPLTTSELQRELYYEGVLSSPDSRVERRKLLRALASLKEFNYVTDSGGSGGRSPKRWSVNNEKFKFLSSYTREEVVALSVLLLFFPRHYRSLPFFRKAFDALTRFEKELTEEERELLKFTFERVPNPNERGVELDYKLVEKIFSTLLENRGAFVTYKGRSFKLFPVKFFTYNGLFYIGAFSSEGYRNYLVSRIEFWEPVADRITLEEKMAKVEETFKIPDESPFLFKTVFPHGYATDRELEGGIKFFPSQVRARRTEEGIEVELVGFTGKRFASWFLMEKALKLVPPDENLLAFAKLQNLKRSYRGLSYELSENIRRFRAFKEKGLELAKMRVKLFGGD</sequence>
<organism evidence="1 2">
    <name type="scientific">Thermovibrio ammonificans (strain DSM 15698 / JCM 12110 / HB-1)</name>
    <dbReference type="NCBI Taxonomy" id="648996"/>
    <lineage>
        <taxon>Bacteria</taxon>
        <taxon>Pseudomonadati</taxon>
        <taxon>Aquificota</taxon>
        <taxon>Aquificia</taxon>
        <taxon>Desulfurobacteriales</taxon>
        <taxon>Desulfurobacteriaceae</taxon>
        <taxon>Thermovibrio</taxon>
    </lineage>
</organism>
<dbReference type="AlphaFoldDB" id="E8T2V7"/>
<evidence type="ECO:0000313" key="2">
    <source>
        <dbReference type="Proteomes" id="UP000006362"/>
    </source>
</evidence>
<dbReference type="STRING" id="648996.Theam_1202"/>
<dbReference type="HOGENOM" id="CLU_760607_0_0_0"/>
<dbReference type="OrthoDB" id="12749at2"/>
<evidence type="ECO:0000313" key="1">
    <source>
        <dbReference type="EMBL" id="ADU97166.1"/>
    </source>
</evidence>
<accession>E8T2V7</accession>
<dbReference type="Proteomes" id="UP000006362">
    <property type="component" value="Chromosome"/>
</dbReference>
<dbReference type="eggNOG" id="COG2378">
    <property type="taxonomic scope" value="Bacteria"/>
</dbReference>
<keyword evidence="2" id="KW-1185">Reference proteome</keyword>
<dbReference type="KEGG" id="tam:Theam_1202"/>
<reference evidence="1" key="1">
    <citation type="submission" date="2011-01" db="EMBL/GenBank/DDBJ databases">
        <title>Complete sequence of chromosome of Thermovibrio ammonificans HB-1.</title>
        <authorList>
            <consortium name="US DOE Joint Genome Institute"/>
            <person name="Lucas S."/>
            <person name="Copeland A."/>
            <person name="Lapidus A."/>
            <person name="Cheng J.-F."/>
            <person name="Goodwin L."/>
            <person name="Pitluck S."/>
            <person name="Davenport K."/>
            <person name="Detter J.C."/>
            <person name="Han C."/>
            <person name="Tapia R."/>
            <person name="Land M."/>
            <person name="Hauser L."/>
            <person name="Kyrpides N."/>
            <person name="Ivanova N."/>
            <person name="Ovchinnikova G."/>
            <person name="Vetriani C."/>
            <person name="Woyke T."/>
        </authorList>
    </citation>
    <scope>NUCLEOTIDE SEQUENCE [LARGE SCALE GENOMIC DNA]</scope>
    <source>
        <strain evidence="1">HB-1</strain>
    </source>
</reference>
<dbReference type="RefSeq" id="WP_013537952.1">
    <property type="nucleotide sequence ID" value="NC_014926.1"/>
</dbReference>
<evidence type="ECO:0008006" key="3">
    <source>
        <dbReference type="Google" id="ProtNLM"/>
    </source>
</evidence>
<name>E8T2V7_THEA1</name>
<protein>
    <recommendedName>
        <fullName evidence="3">WYL domain-containing protein</fullName>
    </recommendedName>
</protein>
<dbReference type="EMBL" id="CP002444">
    <property type="protein sequence ID" value="ADU97166.1"/>
    <property type="molecule type" value="Genomic_DNA"/>
</dbReference>